<keyword evidence="1" id="KW-0573">Peptidoglycan synthesis</keyword>
<dbReference type="GO" id="GO:0051301">
    <property type="term" value="P:cell division"/>
    <property type="evidence" value="ECO:0007669"/>
    <property type="project" value="UniProtKB-KW"/>
</dbReference>
<dbReference type="GO" id="GO:0005737">
    <property type="term" value="C:cytoplasm"/>
    <property type="evidence" value="ECO:0007669"/>
    <property type="project" value="UniProtKB-UniRule"/>
</dbReference>
<gene>
    <name evidence="1" type="primary">murL</name>
    <name evidence="4" type="ORF">IAC53_06965</name>
</gene>
<dbReference type="AlphaFoldDB" id="A0A9D1LE36"/>
<proteinExistence type="inferred from homology"/>
<dbReference type="InterPro" id="IPR058740">
    <property type="entry name" value="MurL_N"/>
</dbReference>
<name>A0A9D1LE36_9FIRM</name>
<dbReference type="GO" id="GO:0071555">
    <property type="term" value="P:cell wall organization"/>
    <property type="evidence" value="ECO:0007669"/>
    <property type="project" value="UniProtKB-KW"/>
</dbReference>
<comment type="caution">
    <text evidence="4">The sequence shown here is derived from an EMBL/GenBank/DDBJ whole genome shotgun (WGS) entry which is preliminary data.</text>
</comment>
<dbReference type="Proteomes" id="UP000824071">
    <property type="component" value="Unassembled WGS sequence"/>
</dbReference>
<dbReference type="HAMAP" id="MF_02209">
    <property type="entry name" value="MurL"/>
    <property type="match status" value="1"/>
</dbReference>
<dbReference type="GO" id="GO:0016855">
    <property type="term" value="F:racemase and epimerase activity, acting on amino acids and derivatives"/>
    <property type="evidence" value="ECO:0007669"/>
    <property type="project" value="UniProtKB-UniRule"/>
</dbReference>
<organism evidence="4 5">
    <name type="scientific">Candidatus Fimenecus excrementigallinarum</name>
    <dbReference type="NCBI Taxonomy" id="2840816"/>
    <lineage>
        <taxon>Bacteria</taxon>
        <taxon>Bacillati</taxon>
        <taxon>Bacillota</taxon>
        <taxon>Clostridia</taxon>
        <taxon>Candidatus Fimenecus</taxon>
    </lineage>
</organism>
<keyword evidence="1" id="KW-0133">Cell shape</keyword>
<evidence type="ECO:0000259" key="3">
    <source>
        <dbReference type="Pfam" id="PF26299"/>
    </source>
</evidence>
<comment type="function">
    <text evidence="1">Cell wall formation. Catalyzes epimerization of the terminal L-glutamate in UDP-N-acetyl-alpha-D-muramoyl-L-alanyl-L-glutamate.</text>
</comment>
<protein>
    <recommendedName>
        <fullName evidence="1">UDP-N-acetyl-alpha-D-muramoyl-L-alanyl-L-glutamate epimerase</fullName>
        <ecNumber evidence="1">5.1.1.23</ecNumber>
    </recommendedName>
    <alternativeName>
        <fullName evidence="1">UDP-MurNAc-L-Ala-L-Glu epimerase</fullName>
    </alternativeName>
</protein>
<dbReference type="EC" id="5.1.1.23" evidence="1"/>
<comment type="similarity">
    <text evidence="1">Belongs to the MurL family.</text>
</comment>
<dbReference type="GO" id="GO:0008360">
    <property type="term" value="P:regulation of cell shape"/>
    <property type="evidence" value="ECO:0007669"/>
    <property type="project" value="UniProtKB-KW"/>
</dbReference>
<feature type="domain" description="MurL C-terminal" evidence="2">
    <location>
        <begin position="321"/>
        <end position="409"/>
    </location>
</feature>
<reference evidence="4" key="2">
    <citation type="journal article" date="2021" name="PeerJ">
        <title>Extensive microbial diversity within the chicken gut microbiome revealed by metagenomics and culture.</title>
        <authorList>
            <person name="Gilroy R."/>
            <person name="Ravi A."/>
            <person name="Getino M."/>
            <person name="Pursley I."/>
            <person name="Horton D.L."/>
            <person name="Alikhan N.F."/>
            <person name="Baker D."/>
            <person name="Gharbi K."/>
            <person name="Hall N."/>
            <person name="Watson M."/>
            <person name="Adriaenssens E.M."/>
            <person name="Foster-Nyarko E."/>
            <person name="Jarju S."/>
            <person name="Secka A."/>
            <person name="Antonio M."/>
            <person name="Oren A."/>
            <person name="Chaudhuri R.R."/>
            <person name="La Ragione R."/>
            <person name="Hildebrand F."/>
            <person name="Pallen M.J."/>
        </authorList>
    </citation>
    <scope>NUCLEOTIDE SEQUENCE</scope>
    <source>
        <strain evidence="4">ChiGjej1B1-19959</strain>
    </source>
</reference>
<dbReference type="InterPro" id="IPR058741">
    <property type="entry name" value="MurL_C"/>
</dbReference>
<feature type="domain" description="MurL N-terminal" evidence="3">
    <location>
        <begin position="10"/>
        <end position="298"/>
    </location>
</feature>
<dbReference type="GO" id="GO:0009252">
    <property type="term" value="P:peptidoglycan biosynthetic process"/>
    <property type="evidence" value="ECO:0007669"/>
    <property type="project" value="UniProtKB-UniRule"/>
</dbReference>
<keyword evidence="1" id="KW-0131">Cell cycle</keyword>
<evidence type="ECO:0000259" key="2">
    <source>
        <dbReference type="Pfam" id="PF26298"/>
    </source>
</evidence>
<dbReference type="Pfam" id="PF26298">
    <property type="entry name" value="MurL_epimerase_C"/>
    <property type="match status" value="1"/>
</dbReference>
<comment type="pathway">
    <text evidence="1">Cell wall biogenesis; peptidoglycan biosynthesis.</text>
</comment>
<keyword evidence="1" id="KW-0413">Isomerase</keyword>
<evidence type="ECO:0000256" key="1">
    <source>
        <dbReference type="HAMAP-Rule" id="MF_02209"/>
    </source>
</evidence>
<dbReference type="Pfam" id="PF26299">
    <property type="entry name" value="MurL_N"/>
    <property type="match status" value="1"/>
</dbReference>
<dbReference type="EMBL" id="DVMW01000040">
    <property type="protein sequence ID" value="HIU36324.1"/>
    <property type="molecule type" value="Genomic_DNA"/>
</dbReference>
<comment type="catalytic activity">
    <reaction evidence="1">
        <text>UDP-N-acetyl-alpha-D-muramoyl-L-alanyl-L-glutamate + ATP + H2O = UDP-N-acetyl-alpha-D-muramoyl-L-alanyl-D-glutamate + AMP + diphosphate + H(+)</text>
        <dbReference type="Rhea" id="RHEA:58812"/>
        <dbReference type="ChEBI" id="CHEBI:15377"/>
        <dbReference type="ChEBI" id="CHEBI:15378"/>
        <dbReference type="ChEBI" id="CHEBI:30616"/>
        <dbReference type="ChEBI" id="CHEBI:33019"/>
        <dbReference type="ChEBI" id="CHEBI:83900"/>
        <dbReference type="ChEBI" id="CHEBI:142725"/>
        <dbReference type="ChEBI" id="CHEBI:456215"/>
        <dbReference type="EC" id="5.1.1.23"/>
    </reaction>
</comment>
<keyword evidence="1" id="KW-0961">Cell wall biogenesis/degradation</keyword>
<sequence length="465" mass="51867">MSTARFLELQKQYPVFSYDDFSIVQNGTRLRLTFSFSVNGLCRFAPTTEIETENLTLLNDPQGPLARRFVFALGLVELVSYWKAACPRRVEVRAGALTEEDVRFWKKLYFRGLSEFFYRNGIQTNERDFMELVSCPRAEDAAPDAAAFRTAGLRLVPVGGGKDSCVTASLLADAPEKNLFFTVNDQKARTDTVLAAGYTPDAVVRTYRTIDPALLALNARGFFNGHTPFSAIVAFLSAYCAYLVGATDIVLSNESSANEANIAGTEVNHQYSKSYAFERDFAAYCARVLTPDLHYFSLLRPFNELQIAKQFAALGQFHDTFRSCNRGSKQNVWCGKCSKCLFVFSILSPFLDYDRLCGIFGGDLLDDPALAADFDGLCGFSPVKPFECVGTPSELCAALFMTADRFREAGRALPCLLRRFTEKAVRTDDRPLLDWNDEHNIPAAFLPAVKEMYRFVAADCRLSAK</sequence>
<dbReference type="InterPro" id="IPR043689">
    <property type="entry name" value="MurL"/>
</dbReference>
<reference evidence="4" key="1">
    <citation type="submission" date="2020-10" db="EMBL/GenBank/DDBJ databases">
        <authorList>
            <person name="Gilroy R."/>
        </authorList>
    </citation>
    <scope>NUCLEOTIDE SEQUENCE</scope>
    <source>
        <strain evidence="4">ChiGjej1B1-19959</strain>
    </source>
</reference>
<keyword evidence="1" id="KW-0132">Cell division</keyword>
<evidence type="ECO:0000313" key="5">
    <source>
        <dbReference type="Proteomes" id="UP000824071"/>
    </source>
</evidence>
<evidence type="ECO:0000313" key="4">
    <source>
        <dbReference type="EMBL" id="HIU36324.1"/>
    </source>
</evidence>
<accession>A0A9D1LE36</accession>